<proteinExistence type="predicted"/>
<evidence type="ECO:0000313" key="2">
    <source>
        <dbReference type="Proteomes" id="UP001279410"/>
    </source>
</evidence>
<gene>
    <name evidence="1" type="ORF">AKAME5_000829500</name>
</gene>
<protein>
    <submittedName>
        <fullName evidence="1">Relaxin-3 receptor 1-like protein</fullName>
    </submittedName>
</protein>
<organism evidence="1 2">
    <name type="scientific">Lates japonicus</name>
    <name type="common">Japanese lates</name>
    <dbReference type="NCBI Taxonomy" id="270547"/>
    <lineage>
        <taxon>Eukaryota</taxon>
        <taxon>Metazoa</taxon>
        <taxon>Chordata</taxon>
        <taxon>Craniata</taxon>
        <taxon>Vertebrata</taxon>
        <taxon>Euteleostomi</taxon>
        <taxon>Actinopterygii</taxon>
        <taxon>Neopterygii</taxon>
        <taxon>Teleostei</taxon>
        <taxon>Neoteleostei</taxon>
        <taxon>Acanthomorphata</taxon>
        <taxon>Carangaria</taxon>
        <taxon>Carangaria incertae sedis</taxon>
        <taxon>Centropomidae</taxon>
        <taxon>Lates</taxon>
    </lineage>
</organism>
<reference evidence="1" key="1">
    <citation type="submission" date="2022-08" db="EMBL/GenBank/DDBJ databases">
        <title>Genome sequencing of akame (Lates japonicus).</title>
        <authorList>
            <person name="Hashiguchi Y."/>
            <person name="Takahashi H."/>
        </authorList>
    </citation>
    <scope>NUCLEOTIDE SEQUENCE</scope>
    <source>
        <strain evidence="1">Kochi</strain>
    </source>
</reference>
<dbReference type="Proteomes" id="UP001279410">
    <property type="component" value="Unassembled WGS sequence"/>
</dbReference>
<comment type="caution">
    <text evidence="1">The sequence shown here is derived from an EMBL/GenBank/DDBJ whole genome shotgun (WGS) entry which is preliminary data.</text>
</comment>
<dbReference type="AlphaFoldDB" id="A0AAD3R5G2"/>
<sequence>MSVTRYWSVASALKKKTYRRSRCVKWVCMAVLWVCDGGHGSTAIFSAVTVVGRRNSASSWVSRRARLARPLSHPENTVLHHPIYGHINYVMLLRFRGQRSMGGNQQTEI</sequence>
<keyword evidence="2" id="KW-1185">Reference proteome</keyword>
<accession>A0AAD3R5G2</accession>
<keyword evidence="1" id="KW-0675">Receptor</keyword>
<name>A0AAD3R5G2_LATJO</name>
<evidence type="ECO:0000313" key="1">
    <source>
        <dbReference type="EMBL" id="GLD55876.1"/>
    </source>
</evidence>
<dbReference type="EMBL" id="BRZM01000022">
    <property type="protein sequence ID" value="GLD55876.1"/>
    <property type="molecule type" value="Genomic_DNA"/>
</dbReference>